<comment type="subcellular location">
    <subcellularLocation>
        <location evidence="1 8">Cell membrane</location>
        <topology evidence="1 8">Multi-pass membrane protein</topology>
    </subcellularLocation>
</comment>
<reference evidence="10 11" key="1">
    <citation type="submission" date="2018-11" db="EMBL/GenBank/DDBJ databases">
        <title>Sequencing the genomes of 1000 actinobacteria strains.</title>
        <authorList>
            <person name="Klenk H.-P."/>
        </authorList>
    </citation>
    <scope>NUCLEOTIDE SEQUENCE [LARGE SCALE GENOMIC DNA]</scope>
    <source>
        <strain evidence="10 11">DSM 44254</strain>
    </source>
</reference>
<dbReference type="InterPro" id="IPR035906">
    <property type="entry name" value="MetI-like_sf"/>
</dbReference>
<dbReference type="CDD" id="cd06261">
    <property type="entry name" value="TM_PBP2"/>
    <property type="match status" value="1"/>
</dbReference>
<evidence type="ECO:0000256" key="2">
    <source>
        <dbReference type="ARBA" id="ARBA00007069"/>
    </source>
</evidence>
<dbReference type="InterPro" id="IPR051789">
    <property type="entry name" value="Bact_Polyamine_Transport"/>
</dbReference>
<accession>A0A3N1CZP1</accession>
<evidence type="ECO:0000256" key="6">
    <source>
        <dbReference type="ARBA" id="ARBA00022989"/>
    </source>
</evidence>
<evidence type="ECO:0000256" key="4">
    <source>
        <dbReference type="ARBA" id="ARBA00022475"/>
    </source>
</evidence>
<feature type="transmembrane region" description="Helical" evidence="8">
    <location>
        <begin position="70"/>
        <end position="92"/>
    </location>
</feature>
<feature type="transmembrane region" description="Helical" evidence="8">
    <location>
        <begin position="180"/>
        <end position="201"/>
    </location>
</feature>
<evidence type="ECO:0000256" key="5">
    <source>
        <dbReference type="ARBA" id="ARBA00022692"/>
    </source>
</evidence>
<dbReference type="OrthoDB" id="9810794at2"/>
<dbReference type="SUPFAM" id="SSF161098">
    <property type="entry name" value="MetI-like"/>
    <property type="match status" value="1"/>
</dbReference>
<feature type="transmembrane region" description="Helical" evidence="8">
    <location>
        <begin position="130"/>
        <end position="151"/>
    </location>
</feature>
<dbReference type="Pfam" id="PF00528">
    <property type="entry name" value="BPD_transp_1"/>
    <property type="match status" value="1"/>
</dbReference>
<evidence type="ECO:0000313" key="11">
    <source>
        <dbReference type="Proteomes" id="UP000272400"/>
    </source>
</evidence>
<sequence length="273" mass="29694">MKRRRFRVSLPHVMLVAVLVFFYVPIGKVIVNAFNADESLNTWGGATLRWFREALGSERVRDDFLTSASIAGLSTVIAVVLSVTAVMGAAKLSQSSRRRLQTLTYARMMLPEVVIAVGLLLLIRRLDLTLGLWSVVAGHVIFCSAYATLVIQARFATLKGTYDEAAADLGAPPWRAFVRVLLPMLLPAIAISSLLSFTFSFDDVVSTVFLAGPETETLPILILGMSRQGVSPDVNAIAVSFMAVTMLALALFGLASWWRSRSVQGGTARKDSQ</sequence>
<dbReference type="InterPro" id="IPR000515">
    <property type="entry name" value="MetI-like"/>
</dbReference>
<evidence type="ECO:0000256" key="7">
    <source>
        <dbReference type="ARBA" id="ARBA00023136"/>
    </source>
</evidence>
<evidence type="ECO:0000256" key="8">
    <source>
        <dbReference type="RuleBase" id="RU363032"/>
    </source>
</evidence>
<dbReference type="PANTHER" id="PTHR43848">
    <property type="entry name" value="PUTRESCINE TRANSPORT SYSTEM PERMEASE PROTEIN POTI"/>
    <property type="match status" value="1"/>
</dbReference>
<evidence type="ECO:0000313" key="10">
    <source>
        <dbReference type="EMBL" id="ROO86258.1"/>
    </source>
</evidence>
<comment type="caution">
    <text evidence="10">The sequence shown here is derived from an EMBL/GenBank/DDBJ whole genome shotgun (WGS) entry which is preliminary data.</text>
</comment>
<feature type="transmembrane region" description="Helical" evidence="8">
    <location>
        <begin position="234"/>
        <end position="255"/>
    </location>
</feature>
<gene>
    <name evidence="10" type="ORF">EDD29_3821</name>
</gene>
<keyword evidence="6 8" id="KW-1133">Transmembrane helix</keyword>
<evidence type="ECO:0000256" key="1">
    <source>
        <dbReference type="ARBA" id="ARBA00004651"/>
    </source>
</evidence>
<dbReference type="AlphaFoldDB" id="A0A3N1CZP1"/>
<comment type="similarity">
    <text evidence="2">Belongs to the binding-protein-dependent transport system permease family. CysTW subfamily.</text>
</comment>
<dbReference type="RefSeq" id="WP_123665675.1">
    <property type="nucleotide sequence ID" value="NZ_RJKE01000001.1"/>
</dbReference>
<proteinExistence type="inferred from homology"/>
<keyword evidence="11" id="KW-1185">Reference proteome</keyword>
<dbReference type="PANTHER" id="PTHR43848:SF2">
    <property type="entry name" value="PUTRESCINE TRANSPORT SYSTEM PERMEASE PROTEIN POTI"/>
    <property type="match status" value="1"/>
</dbReference>
<dbReference type="GO" id="GO:0005886">
    <property type="term" value="C:plasma membrane"/>
    <property type="evidence" value="ECO:0007669"/>
    <property type="project" value="UniProtKB-SubCell"/>
</dbReference>
<dbReference type="GO" id="GO:0055085">
    <property type="term" value="P:transmembrane transport"/>
    <property type="evidence" value="ECO:0007669"/>
    <property type="project" value="InterPro"/>
</dbReference>
<feature type="domain" description="ABC transmembrane type-1" evidence="9">
    <location>
        <begin position="64"/>
        <end position="255"/>
    </location>
</feature>
<dbReference type="Gene3D" id="1.10.3720.10">
    <property type="entry name" value="MetI-like"/>
    <property type="match status" value="1"/>
</dbReference>
<name>A0A3N1CZP1_9ACTN</name>
<feature type="transmembrane region" description="Helical" evidence="8">
    <location>
        <begin position="104"/>
        <end position="124"/>
    </location>
</feature>
<dbReference type="Proteomes" id="UP000272400">
    <property type="component" value="Unassembled WGS sequence"/>
</dbReference>
<feature type="transmembrane region" description="Helical" evidence="8">
    <location>
        <begin position="12"/>
        <end position="34"/>
    </location>
</feature>
<protein>
    <submittedName>
        <fullName evidence="10">Spermidine/putrescine transport system permease protein</fullName>
    </submittedName>
</protein>
<evidence type="ECO:0000259" key="9">
    <source>
        <dbReference type="PROSITE" id="PS50928"/>
    </source>
</evidence>
<dbReference type="PROSITE" id="PS50928">
    <property type="entry name" value="ABC_TM1"/>
    <property type="match status" value="1"/>
</dbReference>
<organism evidence="10 11">
    <name type="scientific">Actinocorallia herbida</name>
    <dbReference type="NCBI Taxonomy" id="58109"/>
    <lineage>
        <taxon>Bacteria</taxon>
        <taxon>Bacillati</taxon>
        <taxon>Actinomycetota</taxon>
        <taxon>Actinomycetes</taxon>
        <taxon>Streptosporangiales</taxon>
        <taxon>Thermomonosporaceae</taxon>
        <taxon>Actinocorallia</taxon>
    </lineage>
</organism>
<dbReference type="EMBL" id="RJKE01000001">
    <property type="protein sequence ID" value="ROO86258.1"/>
    <property type="molecule type" value="Genomic_DNA"/>
</dbReference>
<keyword evidence="7 8" id="KW-0472">Membrane</keyword>
<keyword evidence="3 8" id="KW-0813">Transport</keyword>
<keyword evidence="5 8" id="KW-0812">Transmembrane</keyword>
<keyword evidence="4" id="KW-1003">Cell membrane</keyword>
<evidence type="ECO:0000256" key="3">
    <source>
        <dbReference type="ARBA" id="ARBA00022448"/>
    </source>
</evidence>